<dbReference type="InterPro" id="IPR050553">
    <property type="entry name" value="Thioredoxin_ResA/DsbE_sf"/>
</dbReference>
<keyword evidence="3" id="KW-1185">Reference proteome</keyword>
<dbReference type="PANTHER" id="PTHR42852">
    <property type="entry name" value="THIOL:DISULFIDE INTERCHANGE PROTEIN DSBE"/>
    <property type="match status" value="1"/>
</dbReference>
<feature type="domain" description="Thioredoxin" evidence="1">
    <location>
        <begin position="3"/>
        <end position="176"/>
    </location>
</feature>
<dbReference type="PROSITE" id="PS51352">
    <property type="entry name" value="THIOREDOXIN_2"/>
    <property type="match status" value="1"/>
</dbReference>
<dbReference type="InterPro" id="IPR000866">
    <property type="entry name" value="AhpC/TSA"/>
</dbReference>
<dbReference type="PANTHER" id="PTHR42852:SF13">
    <property type="entry name" value="PROTEIN DIPZ"/>
    <property type="match status" value="1"/>
</dbReference>
<evidence type="ECO:0000313" key="3">
    <source>
        <dbReference type="Proteomes" id="UP000559987"/>
    </source>
</evidence>
<dbReference type="RefSeq" id="WP_183909008.1">
    <property type="nucleotide sequence ID" value="NZ_JACHXZ010000001.1"/>
</dbReference>
<name>A0A839UIJ9_9GAMM</name>
<dbReference type="Pfam" id="PF00578">
    <property type="entry name" value="AhpC-TSA"/>
    <property type="match status" value="1"/>
</dbReference>
<accession>A0A839UIJ9</accession>
<evidence type="ECO:0000259" key="1">
    <source>
        <dbReference type="PROSITE" id="PS51352"/>
    </source>
</evidence>
<proteinExistence type="predicted"/>
<reference evidence="2 3" key="1">
    <citation type="submission" date="2020-08" db="EMBL/GenBank/DDBJ databases">
        <title>Genomic Encyclopedia of Type Strains, Phase III (KMG-III): the genomes of soil and plant-associated and newly described type strains.</title>
        <authorList>
            <person name="Whitman W."/>
        </authorList>
    </citation>
    <scope>NUCLEOTIDE SEQUENCE [LARGE SCALE GENOMIC DNA]</scope>
    <source>
        <strain evidence="2 3">CECT 8571</strain>
    </source>
</reference>
<dbReference type="AlphaFoldDB" id="A0A839UIJ9"/>
<gene>
    <name evidence="2" type="ORF">FHS30_001080</name>
</gene>
<dbReference type="InterPro" id="IPR013766">
    <property type="entry name" value="Thioredoxin_domain"/>
</dbReference>
<dbReference type="EMBL" id="JACHXZ010000001">
    <property type="protein sequence ID" value="MBB3167904.1"/>
    <property type="molecule type" value="Genomic_DNA"/>
</dbReference>
<protein>
    <submittedName>
        <fullName evidence="2">Peroxiredoxin</fullName>
    </submittedName>
</protein>
<dbReference type="Gene3D" id="3.40.30.10">
    <property type="entry name" value="Glutaredoxin"/>
    <property type="match status" value="1"/>
</dbReference>
<dbReference type="GO" id="GO:0016491">
    <property type="term" value="F:oxidoreductase activity"/>
    <property type="evidence" value="ECO:0007669"/>
    <property type="project" value="InterPro"/>
</dbReference>
<dbReference type="GO" id="GO:0016209">
    <property type="term" value="F:antioxidant activity"/>
    <property type="evidence" value="ECO:0007669"/>
    <property type="project" value="InterPro"/>
</dbReference>
<dbReference type="Proteomes" id="UP000559987">
    <property type="component" value="Unassembled WGS sequence"/>
</dbReference>
<comment type="caution">
    <text evidence="2">The sequence shown here is derived from an EMBL/GenBank/DDBJ whole genome shotgun (WGS) entry which is preliminary data.</text>
</comment>
<organism evidence="2 3">
    <name type="scientific">Simiduia aestuariiviva</name>
    <dbReference type="NCBI Taxonomy" id="1510459"/>
    <lineage>
        <taxon>Bacteria</taxon>
        <taxon>Pseudomonadati</taxon>
        <taxon>Pseudomonadota</taxon>
        <taxon>Gammaproteobacteria</taxon>
        <taxon>Cellvibrionales</taxon>
        <taxon>Cellvibrionaceae</taxon>
        <taxon>Simiduia</taxon>
    </lineage>
</organism>
<dbReference type="InterPro" id="IPR036249">
    <property type="entry name" value="Thioredoxin-like_sf"/>
</dbReference>
<evidence type="ECO:0000313" key="2">
    <source>
        <dbReference type="EMBL" id="MBB3167904.1"/>
    </source>
</evidence>
<sequence>MRINTPSQNMGFSAKDIYGNSFSLKRLRGKRVLLAFFRDAACPFCHLRVYEITQNYQRWKEQNLEVVAVFSDTSSQVRRFVAQHPRPFTILADPNLQLYNHFGVETSGAALLKALLLKLPRIVKGFWLGAKPSNNPHVTLVPADFLFNEAGVLEHAWYGSNTSDHLPLAEIQSFINEGRSRISITAGALASVAK</sequence>
<dbReference type="SUPFAM" id="SSF52833">
    <property type="entry name" value="Thioredoxin-like"/>
    <property type="match status" value="1"/>
</dbReference>